<accession>Q7U918</accession>
<organism evidence="1 2">
    <name type="scientific">Parasynechococcus marenigrum (strain WH8102)</name>
    <dbReference type="NCBI Taxonomy" id="84588"/>
    <lineage>
        <taxon>Bacteria</taxon>
        <taxon>Bacillati</taxon>
        <taxon>Cyanobacteriota</taxon>
        <taxon>Cyanophyceae</taxon>
        <taxon>Synechococcales</taxon>
        <taxon>Prochlorococcaceae</taxon>
        <taxon>Parasynechococcus</taxon>
        <taxon>Parasynechococcus marenigrum</taxon>
    </lineage>
</organism>
<reference evidence="1 2" key="1">
    <citation type="journal article" date="2003" name="Nature">
        <title>The genome of a motile marine Synechococcus.</title>
        <authorList>
            <person name="Palenik B."/>
            <person name="Brahamsha B."/>
            <person name="Larimer F."/>
            <person name="Land M."/>
            <person name="Hauser L."/>
            <person name="Chain P."/>
            <person name="Lamerdin J."/>
            <person name="Regala W."/>
            <person name="Allen E.A."/>
            <person name="McCarren J."/>
            <person name="Paulsen I."/>
            <person name="Dufresne A."/>
            <person name="Partensky F."/>
            <person name="Webb E."/>
            <person name="Waterbury J."/>
        </authorList>
    </citation>
    <scope>NUCLEOTIDE SEQUENCE [LARGE SCALE GENOMIC DNA]</scope>
    <source>
        <strain evidence="1 2">WH8102</strain>
    </source>
</reference>
<dbReference type="EMBL" id="BX569690">
    <property type="protein sequence ID" value="CAE06956.1"/>
    <property type="molecule type" value="Genomic_DNA"/>
</dbReference>
<keyword evidence="2" id="KW-1185">Reference proteome</keyword>
<dbReference type="Proteomes" id="UP000001422">
    <property type="component" value="Chromosome"/>
</dbReference>
<proteinExistence type="predicted"/>
<sequence length="245" mass="28282">MNLPIAKALGYKTVDKIYNYTFILDPNSVGNLFNWEPSYASKTPLLDIKNYSNLKPFCNHTSVGSTRFSFSPSLKPKHKSNIILETFKSRDYIKWRYIDHPFFDYQVSFITNVDEKVIFYLVWRLVDFNGASLCRVVDCDYIPDHTSINIFAGCLIYDLVLHLQSMDVSYIDCFTNNLFLSQALLNVGFLCDVDSIFPNLIDPLDFTRPKLNCEYYVDPNICSCPTMINMRGDGDQDRPNQSIFS</sequence>
<evidence type="ECO:0000313" key="1">
    <source>
        <dbReference type="EMBL" id="CAE06956.1"/>
    </source>
</evidence>
<dbReference type="HOGENOM" id="CLU_1133155_0_0_3"/>
<dbReference type="KEGG" id="syw:SYNW0441"/>
<name>Q7U918_PARMW</name>
<gene>
    <name evidence="1" type="ordered locus">SYNW0441</name>
</gene>
<dbReference type="RefSeq" id="WP_011127315.1">
    <property type="nucleotide sequence ID" value="NC_005070.1"/>
</dbReference>
<evidence type="ECO:0000313" key="2">
    <source>
        <dbReference type="Proteomes" id="UP000001422"/>
    </source>
</evidence>
<dbReference type="STRING" id="84588.SYNW0441"/>
<dbReference type="AlphaFoldDB" id="Q7U918"/>
<protein>
    <submittedName>
        <fullName evidence="1">Uncharacterized protein</fullName>
    </submittedName>
</protein>